<organism evidence="6">
    <name type="scientific">Arion vulgaris</name>
    <dbReference type="NCBI Taxonomy" id="1028688"/>
    <lineage>
        <taxon>Eukaryota</taxon>
        <taxon>Metazoa</taxon>
        <taxon>Spiralia</taxon>
        <taxon>Lophotrochozoa</taxon>
        <taxon>Mollusca</taxon>
        <taxon>Gastropoda</taxon>
        <taxon>Heterobranchia</taxon>
        <taxon>Euthyneura</taxon>
        <taxon>Panpulmonata</taxon>
        <taxon>Eupulmonata</taxon>
        <taxon>Stylommatophora</taxon>
        <taxon>Helicina</taxon>
        <taxon>Arionoidea</taxon>
        <taxon>Arionidae</taxon>
        <taxon>Arion</taxon>
    </lineage>
</organism>
<accession>A0A0B7BAA8</accession>
<feature type="compositionally biased region" description="Basic and acidic residues" evidence="3">
    <location>
        <begin position="324"/>
        <end position="338"/>
    </location>
</feature>
<dbReference type="GO" id="GO:0005615">
    <property type="term" value="C:extracellular space"/>
    <property type="evidence" value="ECO:0007669"/>
    <property type="project" value="TreeGrafter"/>
</dbReference>
<feature type="compositionally biased region" description="Low complexity" evidence="3">
    <location>
        <begin position="437"/>
        <end position="446"/>
    </location>
</feature>
<feature type="signal peptide" evidence="4">
    <location>
        <begin position="1"/>
        <end position="28"/>
    </location>
</feature>
<dbReference type="Pfam" id="PF01391">
    <property type="entry name" value="Collagen"/>
    <property type="match status" value="1"/>
</dbReference>
<sequence length="453" mass="47101">MERRLLPCWTSMLAGLVFLQVMTQPILSQNDYSFSDAESLQEIDIFKAIGVPHRETRGITYTTGIDGYPAFQINRDAEIKQPAATFFRQPLYADFAILMTIRSFERSPGFIFAVVNPYSTIIQLGVLIEAAGEGIQKLALYYTPNARSALASEVIANFTIPSIRSKWTKIGIKVEASSISLHVNCIIADSVLWSRAVRELEVELGSTLFIGQAGSGFQNVPRFEGAIMELKISGDPADAVESDCDLDFGSGSGGGGKMEIETPLVTTKPAVKDPKDIVGGEGVKGEKGGIGEQGSKGEKGDQGPPGLPSIELPPLITPPPPNLEELRGVKGDKGDRGIPGETGVQGFAGQKGEKGINGSQGEPGLPGLLGAKGESGADGLPGLSLAGPPGLPGTPGIPGTLDVIPDLGVGPKGEPGEPGLPGIGEIGLPGIPGPPGERGFPGLRGEAGPKVLQ</sequence>
<feature type="domain" description="Thrombospondin-like N-terminal" evidence="5">
    <location>
        <begin position="42"/>
        <end position="236"/>
    </location>
</feature>
<dbReference type="AlphaFoldDB" id="A0A0B7BAA8"/>
<dbReference type="GO" id="GO:0030198">
    <property type="term" value="P:extracellular matrix organization"/>
    <property type="evidence" value="ECO:0007669"/>
    <property type="project" value="TreeGrafter"/>
</dbReference>
<reference evidence="6" key="1">
    <citation type="submission" date="2014-12" db="EMBL/GenBank/DDBJ databases">
        <title>Insight into the proteome of Arion vulgaris.</title>
        <authorList>
            <person name="Aradska J."/>
            <person name="Bulat T."/>
            <person name="Smidak R."/>
            <person name="Sarate P."/>
            <person name="Gangsoo J."/>
            <person name="Sialana F."/>
            <person name="Bilban M."/>
            <person name="Lubec G."/>
        </authorList>
    </citation>
    <scope>NUCLEOTIDE SEQUENCE</scope>
    <source>
        <tissue evidence="6">Skin</tissue>
    </source>
</reference>
<evidence type="ECO:0000256" key="4">
    <source>
        <dbReference type="SAM" id="SignalP"/>
    </source>
</evidence>
<protein>
    <recommendedName>
        <fullName evidence="5">Thrombospondin-like N-terminal domain-containing protein</fullName>
    </recommendedName>
</protein>
<dbReference type="SUPFAM" id="SSF49899">
    <property type="entry name" value="Concanavalin A-like lectins/glucanases"/>
    <property type="match status" value="1"/>
</dbReference>
<dbReference type="GO" id="GO:0030020">
    <property type="term" value="F:extracellular matrix structural constituent conferring tensile strength"/>
    <property type="evidence" value="ECO:0007669"/>
    <property type="project" value="TreeGrafter"/>
</dbReference>
<dbReference type="Gene3D" id="2.60.120.200">
    <property type="match status" value="1"/>
</dbReference>
<dbReference type="InterPro" id="IPR050149">
    <property type="entry name" value="Collagen_superfamily"/>
</dbReference>
<dbReference type="GO" id="GO:0031012">
    <property type="term" value="C:extracellular matrix"/>
    <property type="evidence" value="ECO:0007669"/>
    <property type="project" value="TreeGrafter"/>
</dbReference>
<dbReference type="SMART" id="SM00210">
    <property type="entry name" value="TSPN"/>
    <property type="match status" value="1"/>
</dbReference>
<dbReference type="InterPro" id="IPR013320">
    <property type="entry name" value="ConA-like_dom_sf"/>
</dbReference>
<evidence type="ECO:0000256" key="3">
    <source>
        <dbReference type="SAM" id="MobiDB-lite"/>
    </source>
</evidence>
<keyword evidence="4" id="KW-0732">Signal</keyword>
<evidence type="ECO:0000259" key="5">
    <source>
        <dbReference type="SMART" id="SM00210"/>
    </source>
</evidence>
<name>A0A0B7BAA8_9EUPU</name>
<evidence type="ECO:0000313" key="6">
    <source>
        <dbReference type="EMBL" id="CEK90304.1"/>
    </source>
</evidence>
<evidence type="ECO:0000256" key="2">
    <source>
        <dbReference type="ARBA" id="ARBA00022737"/>
    </source>
</evidence>
<dbReference type="InterPro" id="IPR008160">
    <property type="entry name" value="Collagen"/>
</dbReference>
<evidence type="ECO:0000256" key="1">
    <source>
        <dbReference type="ARBA" id="ARBA00022525"/>
    </source>
</evidence>
<keyword evidence="2" id="KW-0677">Repeat</keyword>
<feature type="region of interest" description="Disordered" evidence="3">
    <location>
        <begin position="270"/>
        <end position="453"/>
    </location>
</feature>
<dbReference type="PANTHER" id="PTHR24023:SF1082">
    <property type="entry name" value="COLLAGEN TRIPLE HELIX REPEAT"/>
    <property type="match status" value="1"/>
</dbReference>
<dbReference type="EMBL" id="HACG01043439">
    <property type="protein sequence ID" value="CEK90304.1"/>
    <property type="molecule type" value="Transcribed_RNA"/>
</dbReference>
<proteinExistence type="predicted"/>
<feature type="compositionally biased region" description="Low complexity" evidence="3">
    <location>
        <begin position="377"/>
        <end position="388"/>
    </location>
</feature>
<gene>
    <name evidence="6" type="primary">ORF176034</name>
</gene>
<keyword evidence="1" id="KW-0964">Secreted</keyword>
<feature type="compositionally biased region" description="Basic and acidic residues" evidence="3">
    <location>
        <begin position="270"/>
        <end position="301"/>
    </location>
</feature>
<dbReference type="PANTHER" id="PTHR24023">
    <property type="entry name" value="COLLAGEN ALPHA"/>
    <property type="match status" value="1"/>
</dbReference>
<dbReference type="InterPro" id="IPR048287">
    <property type="entry name" value="TSPN-like_N"/>
</dbReference>
<feature type="chain" id="PRO_5002111805" description="Thrombospondin-like N-terminal domain-containing protein" evidence="4">
    <location>
        <begin position="29"/>
        <end position="453"/>
    </location>
</feature>